<proteinExistence type="inferred from homology"/>
<comment type="catalytic activity">
    <reaction evidence="20">
        <text>(6R)-5,10-methylenetetrahydrofolyl-(gamma-L-Glu)(n) + L-glutamate + ATP = (6R)-5,10-methylenetetrahydrofolyl-(gamma-L-Glu)(n+1) + ADP + phosphate + H(+)</text>
        <dbReference type="Rhea" id="RHEA:51912"/>
        <dbReference type="Rhea" id="RHEA-COMP:13257"/>
        <dbReference type="Rhea" id="RHEA-COMP:13258"/>
        <dbReference type="ChEBI" id="CHEBI:15378"/>
        <dbReference type="ChEBI" id="CHEBI:29985"/>
        <dbReference type="ChEBI" id="CHEBI:30616"/>
        <dbReference type="ChEBI" id="CHEBI:43474"/>
        <dbReference type="ChEBI" id="CHEBI:136572"/>
        <dbReference type="ChEBI" id="CHEBI:456216"/>
        <dbReference type="EC" id="6.3.2.17"/>
    </reaction>
</comment>
<comment type="caution">
    <text evidence="25">The sequence shown here is derived from an EMBL/GenBank/DDBJ whole genome shotgun (WGS) entry which is preliminary data.</text>
</comment>
<comment type="cofactor">
    <cofactor evidence="1">
        <name>Mg(2+)</name>
        <dbReference type="ChEBI" id="CHEBI:18420"/>
    </cofactor>
</comment>
<comment type="pathway">
    <text evidence="3">Cofactor biosynthesis; tetrahydrofolate biosynthesis; 7,8-dihydrofolate from 2-amino-4-hydroxy-6-hydroxymethyl-7,8-dihydropteridine diphosphate and 4-aminobenzoate: step 2/2.</text>
</comment>
<evidence type="ECO:0000256" key="5">
    <source>
        <dbReference type="ARBA" id="ARBA00008276"/>
    </source>
</evidence>
<comment type="catalytic activity">
    <reaction evidence="18">
        <text>(6S)-5,6,7,8-tetrahydrofolyl-(gamma-L-Glu)(n) + L-glutamate + ATP = (6S)-5,6,7,8-tetrahydrofolyl-(gamma-L-Glu)(n+1) + ADP + phosphate + H(+)</text>
        <dbReference type="Rhea" id="RHEA:10580"/>
        <dbReference type="Rhea" id="RHEA-COMP:14738"/>
        <dbReference type="Rhea" id="RHEA-COMP:14740"/>
        <dbReference type="ChEBI" id="CHEBI:15378"/>
        <dbReference type="ChEBI" id="CHEBI:29985"/>
        <dbReference type="ChEBI" id="CHEBI:30616"/>
        <dbReference type="ChEBI" id="CHEBI:43474"/>
        <dbReference type="ChEBI" id="CHEBI:141005"/>
        <dbReference type="ChEBI" id="CHEBI:456216"/>
        <dbReference type="EC" id="6.3.2.17"/>
    </reaction>
</comment>
<evidence type="ECO:0000256" key="14">
    <source>
        <dbReference type="ARBA" id="ARBA00022909"/>
    </source>
</evidence>
<dbReference type="GO" id="GO:0005524">
    <property type="term" value="F:ATP binding"/>
    <property type="evidence" value="ECO:0007669"/>
    <property type="project" value="UniProtKB-KW"/>
</dbReference>
<evidence type="ECO:0000256" key="1">
    <source>
        <dbReference type="ARBA" id="ARBA00001946"/>
    </source>
</evidence>
<evidence type="ECO:0000256" key="9">
    <source>
        <dbReference type="ARBA" id="ARBA00022598"/>
    </source>
</evidence>
<dbReference type="InterPro" id="IPR013221">
    <property type="entry name" value="Mur_ligase_cen"/>
</dbReference>
<dbReference type="RefSeq" id="WP_188931120.1">
    <property type="nucleotide sequence ID" value="NZ_BMJC01000002.1"/>
</dbReference>
<evidence type="ECO:0000256" key="3">
    <source>
        <dbReference type="ARBA" id="ARBA00004799"/>
    </source>
</evidence>
<keyword evidence="13" id="KW-0460">Magnesium</keyword>
<accession>A0A8J2UCI5</accession>
<feature type="domain" description="Mur ligase central" evidence="24">
    <location>
        <begin position="51"/>
        <end position="272"/>
    </location>
</feature>
<dbReference type="NCBIfam" id="TIGR01499">
    <property type="entry name" value="folC"/>
    <property type="match status" value="1"/>
</dbReference>
<keyword evidence="10" id="KW-0479">Metal-binding</keyword>
<evidence type="ECO:0000256" key="12">
    <source>
        <dbReference type="ARBA" id="ARBA00022840"/>
    </source>
</evidence>
<evidence type="ECO:0000256" key="6">
    <source>
        <dbReference type="ARBA" id="ARBA00013023"/>
    </source>
</evidence>
<dbReference type="InterPro" id="IPR018109">
    <property type="entry name" value="Folylpolyglutamate_synth_CS"/>
</dbReference>
<evidence type="ECO:0000313" key="26">
    <source>
        <dbReference type="Proteomes" id="UP000607559"/>
    </source>
</evidence>
<evidence type="ECO:0000256" key="22">
    <source>
        <dbReference type="PIRNR" id="PIRNR001563"/>
    </source>
</evidence>
<dbReference type="SUPFAM" id="SSF53244">
    <property type="entry name" value="MurD-like peptide ligases, peptide-binding domain"/>
    <property type="match status" value="1"/>
</dbReference>
<evidence type="ECO:0000256" key="8">
    <source>
        <dbReference type="ARBA" id="ARBA00019357"/>
    </source>
</evidence>
<dbReference type="InterPro" id="IPR036565">
    <property type="entry name" value="Mur-like_cat_sf"/>
</dbReference>
<dbReference type="SUPFAM" id="SSF53623">
    <property type="entry name" value="MurD-like peptide ligases, catalytic domain"/>
    <property type="match status" value="1"/>
</dbReference>
<dbReference type="FunFam" id="3.40.1190.10:FF:000011">
    <property type="entry name" value="Folylpolyglutamate synthase/dihydrofolate synthase"/>
    <property type="match status" value="1"/>
</dbReference>
<evidence type="ECO:0000256" key="20">
    <source>
        <dbReference type="ARBA" id="ARBA00049035"/>
    </source>
</evidence>
<comment type="pathway">
    <text evidence="4">Cofactor biosynthesis; tetrahydrofolylpolyglutamate biosynthesis.</text>
</comment>
<dbReference type="PANTHER" id="PTHR11136">
    <property type="entry name" value="FOLYLPOLYGLUTAMATE SYNTHASE-RELATED"/>
    <property type="match status" value="1"/>
</dbReference>
<keyword evidence="9 22" id="KW-0436">Ligase</keyword>
<evidence type="ECO:0000256" key="11">
    <source>
        <dbReference type="ARBA" id="ARBA00022741"/>
    </source>
</evidence>
<keyword evidence="14" id="KW-0289">Folate biosynthesis</keyword>
<dbReference type="PANTHER" id="PTHR11136:SF0">
    <property type="entry name" value="DIHYDROFOLATE SYNTHETASE-RELATED"/>
    <property type="match status" value="1"/>
</dbReference>
<dbReference type="AlphaFoldDB" id="A0A8J2UCI5"/>
<dbReference type="Pfam" id="PF08245">
    <property type="entry name" value="Mur_ligase_M"/>
    <property type="match status" value="1"/>
</dbReference>
<reference evidence="25" key="1">
    <citation type="journal article" date="2014" name="Int. J. Syst. Evol. Microbiol.">
        <title>Complete genome sequence of Corynebacterium casei LMG S-19264T (=DSM 44701T), isolated from a smear-ripened cheese.</title>
        <authorList>
            <consortium name="US DOE Joint Genome Institute (JGI-PGF)"/>
            <person name="Walter F."/>
            <person name="Albersmeier A."/>
            <person name="Kalinowski J."/>
            <person name="Ruckert C."/>
        </authorList>
    </citation>
    <scope>NUCLEOTIDE SEQUENCE</scope>
    <source>
        <strain evidence="25">CGMCC 1.15448</strain>
    </source>
</reference>
<dbReference type="GO" id="GO:0005737">
    <property type="term" value="C:cytoplasm"/>
    <property type="evidence" value="ECO:0007669"/>
    <property type="project" value="TreeGrafter"/>
</dbReference>
<dbReference type="GO" id="GO:0004326">
    <property type="term" value="F:tetrahydrofolylpolyglutamate synthase activity"/>
    <property type="evidence" value="ECO:0007669"/>
    <property type="project" value="UniProtKB-EC"/>
</dbReference>
<evidence type="ECO:0000256" key="4">
    <source>
        <dbReference type="ARBA" id="ARBA00005150"/>
    </source>
</evidence>
<comment type="catalytic activity">
    <reaction evidence="19">
        <text>10-formyltetrahydrofolyl-(gamma-L-Glu)(n) + L-glutamate + ATP = 10-formyltetrahydrofolyl-(gamma-L-Glu)(n+1) + ADP + phosphate + H(+)</text>
        <dbReference type="Rhea" id="RHEA:51904"/>
        <dbReference type="Rhea" id="RHEA-COMP:13088"/>
        <dbReference type="Rhea" id="RHEA-COMP:14300"/>
        <dbReference type="ChEBI" id="CHEBI:15378"/>
        <dbReference type="ChEBI" id="CHEBI:29985"/>
        <dbReference type="ChEBI" id="CHEBI:30616"/>
        <dbReference type="ChEBI" id="CHEBI:43474"/>
        <dbReference type="ChEBI" id="CHEBI:134413"/>
        <dbReference type="ChEBI" id="CHEBI:456216"/>
        <dbReference type="EC" id="6.3.2.17"/>
    </reaction>
</comment>
<dbReference type="GO" id="GO:0008841">
    <property type="term" value="F:dihydrofolate synthase activity"/>
    <property type="evidence" value="ECO:0007669"/>
    <property type="project" value="UniProtKB-EC"/>
</dbReference>
<evidence type="ECO:0000256" key="15">
    <source>
        <dbReference type="ARBA" id="ARBA00030048"/>
    </source>
</evidence>
<comment type="function">
    <text evidence="2">Functions in two distinct reactions of the de novo folate biosynthetic pathway. Catalyzes the addition of a glutamate residue to dihydropteroate (7,8-dihydropteroate or H2Pte) to form dihydrofolate (7,8-dihydrofolate monoglutamate or H2Pte-Glu). Also catalyzes successive additions of L-glutamate to tetrahydrofolate or 10-formyltetrahydrofolate or 5,10-methylenetetrahydrofolate, leading to folylpolyglutamate derivatives.</text>
</comment>
<dbReference type="InterPro" id="IPR036615">
    <property type="entry name" value="Mur_ligase_C_dom_sf"/>
</dbReference>
<evidence type="ECO:0000256" key="17">
    <source>
        <dbReference type="ARBA" id="ARBA00032510"/>
    </source>
</evidence>
<protein>
    <recommendedName>
        <fullName evidence="8">Dihydrofolate synthase/folylpolyglutamate synthase</fullName>
        <ecNumber evidence="6">6.3.2.12</ecNumber>
        <ecNumber evidence="7">6.3.2.17</ecNumber>
    </recommendedName>
    <alternativeName>
        <fullName evidence="17">Folylpoly-gamma-glutamate synthetase-dihydrofolate synthetase</fullName>
    </alternativeName>
    <alternativeName>
        <fullName evidence="15">Folylpolyglutamate synthetase</fullName>
    </alternativeName>
    <alternativeName>
        <fullName evidence="16">Tetrahydrofolylpolyglutamate synthase</fullName>
    </alternativeName>
</protein>
<evidence type="ECO:0000256" key="18">
    <source>
        <dbReference type="ARBA" id="ARBA00047493"/>
    </source>
</evidence>
<dbReference type="InterPro" id="IPR001645">
    <property type="entry name" value="Folylpolyglutamate_synth"/>
</dbReference>
<dbReference type="PROSITE" id="PS01012">
    <property type="entry name" value="FOLYLPOLYGLU_SYNT_2"/>
    <property type="match status" value="1"/>
</dbReference>
<evidence type="ECO:0000256" key="7">
    <source>
        <dbReference type="ARBA" id="ARBA00013025"/>
    </source>
</evidence>
<sequence>MDYAQTVEYLFAKLPMYSRIGAAAYRKDLTNTWQLTDFIGNPERRFRSIHIAGTNGKGSTSHMLAAIFQEAGYKTGLYTSPHLKDFRERIRINGEMISEDFVVDFVSRIKPLSEQMDPSFFEITVVMAFDYFAQEKVDIAIVEVGLGGRLDSTNIITPELSIITNIGYDHMNLLGDTLAAIAFEKAGIIKKGVPVVVGENQPETAPIFSQRAHEEEAPIRFADQHRYIGDWKYQRHTLVAEVATSPIADDKDYYTLDLAGIYQLKNLVTVLEAVHVLAEKGWKLEQKTVTRALRQVKKLTGLHGRWEIVHEHPDIILDVAHNADGIRQLVRQIELTDHEELHIVLGMVKDKALDTVLPLLPRQARYYFTRAQIPRALPEEELAAQAGAIGLQGHAYPTVTAALSAAKSHARPRDLVVVCGSVFIVAEV</sequence>
<dbReference type="Proteomes" id="UP000607559">
    <property type="component" value="Unassembled WGS sequence"/>
</dbReference>
<dbReference type="EC" id="6.3.2.12" evidence="6"/>
<feature type="domain" description="Mur ligase C-terminal" evidence="23">
    <location>
        <begin position="304"/>
        <end position="421"/>
    </location>
</feature>
<gene>
    <name evidence="25" type="ORF">GCM10011511_20120</name>
</gene>
<dbReference type="EMBL" id="BMJC01000002">
    <property type="protein sequence ID" value="GGA96805.1"/>
    <property type="molecule type" value="Genomic_DNA"/>
</dbReference>
<evidence type="ECO:0000313" key="25">
    <source>
        <dbReference type="EMBL" id="GGA96805.1"/>
    </source>
</evidence>
<comment type="similarity">
    <text evidence="5 22">Belongs to the folylpolyglutamate synthase family.</text>
</comment>
<evidence type="ECO:0000256" key="16">
    <source>
        <dbReference type="ARBA" id="ARBA00030592"/>
    </source>
</evidence>
<comment type="catalytic activity">
    <reaction evidence="21">
        <text>7,8-dihydropteroate + L-glutamate + ATP = 7,8-dihydrofolate + ADP + phosphate + H(+)</text>
        <dbReference type="Rhea" id="RHEA:23584"/>
        <dbReference type="ChEBI" id="CHEBI:15378"/>
        <dbReference type="ChEBI" id="CHEBI:17839"/>
        <dbReference type="ChEBI" id="CHEBI:29985"/>
        <dbReference type="ChEBI" id="CHEBI:30616"/>
        <dbReference type="ChEBI" id="CHEBI:43474"/>
        <dbReference type="ChEBI" id="CHEBI:57451"/>
        <dbReference type="ChEBI" id="CHEBI:456216"/>
        <dbReference type="EC" id="6.3.2.12"/>
    </reaction>
</comment>
<dbReference type="InterPro" id="IPR004101">
    <property type="entry name" value="Mur_ligase_C"/>
</dbReference>
<keyword evidence="12 22" id="KW-0067">ATP-binding</keyword>
<organism evidence="25 26">
    <name type="scientific">Puia dinghuensis</name>
    <dbReference type="NCBI Taxonomy" id="1792502"/>
    <lineage>
        <taxon>Bacteria</taxon>
        <taxon>Pseudomonadati</taxon>
        <taxon>Bacteroidota</taxon>
        <taxon>Chitinophagia</taxon>
        <taxon>Chitinophagales</taxon>
        <taxon>Chitinophagaceae</taxon>
        <taxon>Puia</taxon>
    </lineage>
</organism>
<evidence type="ECO:0000256" key="2">
    <source>
        <dbReference type="ARBA" id="ARBA00002714"/>
    </source>
</evidence>
<evidence type="ECO:0000256" key="13">
    <source>
        <dbReference type="ARBA" id="ARBA00022842"/>
    </source>
</evidence>
<evidence type="ECO:0000259" key="23">
    <source>
        <dbReference type="Pfam" id="PF02875"/>
    </source>
</evidence>
<keyword evidence="26" id="KW-1185">Reference proteome</keyword>
<evidence type="ECO:0000256" key="19">
    <source>
        <dbReference type="ARBA" id="ARBA00047808"/>
    </source>
</evidence>
<name>A0A8J2UCI5_9BACT</name>
<evidence type="ECO:0000256" key="10">
    <source>
        <dbReference type="ARBA" id="ARBA00022723"/>
    </source>
</evidence>
<dbReference type="Pfam" id="PF02875">
    <property type="entry name" value="Mur_ligase_C"/>
    <property type="match status" value="1"/>
</dbReference>
<dbReference type="EC" id="6.3.2.17" evidence="7"/>
<evidence type="ECO:0000259" key="24">
    <source>
        <dbReference type="Pfam" id="PF08245"/>
    </source>
</evidence>
<dbReference type="GO" id="GO:0046656">
    <property type="term" value="P:folic acid biosynthetic process"/>
    <property type="evidence" value="ECO:0007669"/>
    <property type="project" value="UniProtKB-KW"/>
</dbReference>
<dbReference type="GO" id="GO:0046872">
    <property type="term" value="F:metal ion binding"/>
    <property type="evidence" value="ECO:0007669"/>
    <property type="project" value="UniProtKB-KW"/>
</dbReference>
<dbReference type="Gene3D" id="3.40.1190.10">
    <property type="entry name" value="Mur-like, catalytic domain"/>
    <property type="match status" value="1"/>
</dbReference>
<evidence type="ECO:0000256" key="21">
    <source>
        <dbReference type="ARBA" id="ARBA00049161"/>
    </source>
</evidence>
<reference evidence="25" key="2">
    <citation type="submission" date="2020-09" db="EMBL/GenBank/DDBJ databases">
        <authorList>
            <person name="Sun Q."/>
            <person name="Zhou Y."/>
        </authorList>
    </citation>
    <scope>NUCLEOTIDE SEQUENCE</scope>
    <source>
        <strain evidence="25">CGMCC 1.15448</strain>
    </source>
</reference>
<keyword evidence="11 22" id="KW-0547">Nucleotide-binding</keyword>
<dbReference type="PIRSF" id="PIRSF001563">
    <property type="entry name" value="Folylpolyglu_synth"/>
    <property type="match status" value="1"/>
</dbReference>
<dbReference type="Gene3D" id="3.90.190.20">
    <property type="entry name" value="Mur ligase, C-terminal domain"/>
    <property type="match status" value="1"/>
</dbReference>